<gene>
    <name evidence="1" type="ORF">SAMN05192574_10395</name>
</gene>
<dbReference type="EMBL" id="FOCL01000003">
    <property type="protein sequence ID" value="SEN41743.1"/>
    <property type="molecule type" value="Genomic_DNA"/>
</dbReference>
<sequence length="31" mass="3702">MRRDAVRRLFFCVSELEFMELDNGQNVGKIQ</sequence>
<accession>A0A1H8GCN8</accession>
<proteinExistence type="predicted"/>
<reference evidence="2" key="1">
    <citation type="submission" date="2016-10" db="EMBL/GenBank/DDBJ databases">
        <authorList>
            <person name="Varghese N."/>
            <person name="Submissions S."/>
        </authorList>
    </citation>
    <scope>NUCLEOTIDE SEQUENCE [LARGE SCALE GENOMIC DNA]</scope>
    <source>
        <strain evidence="2">Gh-48</strain>
    </source>
</reference>
<dbReference type="STRING" id="551995.SAMN05192574_10395"/>
<dbReference type="Proteomes" id="UP000198942">
    <property type="component" value="Unassembled WGS sequence"/>
</dbReference>
<organism evidence="1 2">
    <name type="scientific">Mucilaginibacter gossypiicola</name>
    <dbReference type="NCBI Taxonomy" id="551995"/>
    <lineage>
        <taxon>Bacteria</taxon>
        <taxon>Pseudomonadati</taxon>
        <taxon>Bacteroidota</taxon>
        <taxon>Sphingobacteriia</taxon>
        <taxon>Sphingobacteriales</taxon>
        <taxon>Sphingobacteriaceae</taxon>
        <taxon>Mucilaginibacter</taxon>
    </lineage>
</organism>
<evidence type="ECO:0000313" key="2">
    <source>
        <dbReference type="Proteomes" id="UP000198942"/>
    </source>
</evidence>
<name>A0A1H8GCN8_9SPHI</name>
<evidence type="ECO:0000313" key="1">
    <source>
        <dbReference type="EMBL" id="SEN41743.1"/>
    </source>
</evidence>
<keyword evidence="2" id="KW-1185">Reference proteome</keyword>
<dbReference type="AlphaFoldDB" id="A0A1H8GCN8"/>
<protein>
    <submittedName>
        <fullName evidence="1">Uncharacterized protein</fullName>
    </submittedName>
</protein>